<dbReference type="Proteomes" id="UP000057820">
    <property type="component" value="Chromosome 1"/>
</dbReference>
<name>A0A0H5NPR0_NOCFR</name>
<sequence>MFSDPMIPDGEKSSYTLTIANNSDAADVLSVTSREDDAYVSSLTVNHNGGFEVSVTQRFRRAAGAVTAESYCCESRDSGKLVSREEGRFHGTRHIQFGGALQPFPSKTMPLLGAATLLRGMEFRKGAKTKVDLWLAFSVHWPAEAKVEKRTLIDVPVGRVEAWEVRIRPSFAHINGLLDKMIQGLLPPFIAHFDAAAGHRLLRFSFPTGPLPWHPRGLLAIRS</sequence>
<accession>A0A0H5NPR0</accession>
<evidence type="ECO:0000313" key="2">
    <source>
        <dbReference type="Proteomes" id="UP000057820"/>
    </source>
</evidence>
<organism evidence="1 2">
    <name type="scientific">Nocardia farcinica</name>
    <dbReference type="NCBI Taxonomy" id="37329"/>
    <lineage>
        <taxon>Bacteria</taxon>
        <taxon>Bacillati</taxon>
        <taxon>Actinomycetota</taxon>
        <taxon>Actinomycetes</taxon>
        <taxon>Mycobacteriales</taxon>
        <taxon>Nocardiaceae</taxon>
        <taxon>Nocardia</taxon>
    </lineage>
</organism>
<evidence type="ECO:0000313" key="1">
    <source>
        <dbReference type="EMBL" id="CRY77860.1"/>
    </source>
</evidence>
<reference evidence="2" key="1">
    <citation type="submission" date="2015-03" db="EMBL/GenBank/DDBJ databases">
        <authorList>
            <consortium name="Pathogen Informatics"/>
        </authorList>
    </citation>
    <scope>NUCLEOTIDE SEQUENCE [LARGE SCALE GENOMIC DNA]</scope>
    <source>
        <strain evidence="2">NCTC11134</strain>
    </source>
</reference>
<dbReference type="AlphaFoldDB" id="A0A0H5NPR0"/>
<proteinExistence type="predicted"/>
<gene>
    <name evidence="1" type="ORF">ERS450000_02629</name>
</gene>
<dbReference type="RefSeq" id="WP_060592751.1">
    <property type="nucleotide sequence ID" value="NZ_CP031418.1"/>
</dbReference>
<protein>
    <submittedName>
        <fullName evidence="1">Uncharacterized protein</fullName>
    </submittedName>
</protein>
<dbReference type="EMBL" id="LN868938">
    <property type="protein sequence ID" value="CRY77860.1"/>
    <property type="molecule type" value="Genomic_DNA"/>
</dbReference>
<dbReference type="KEGG" id="nfr:ERS450000_02629"/>